<accession>A0A1E3AXF7</accession>
<reference evidence="1 2" key="1">
    <citation type="submission" date="2016-07" db="EMBL/GenBank/DDBJ databases">
        <title>Characterization of isolates of Eisenbergiella tayi derived from blood cultures, using whole genome sequencing.</title>
        <authorList>
            <person name="Burdz T."/>
            <person name="Wiebe D."/>
            <person name="Huynh C."/>
            <person name="Bernard K."/>
        </authorList>
    </citation>
    <scope>NUCLEOTIDE SEQUENCE [LARGE SCALE GENOMIC DNA]</scope>
    <source>
        <strain evidence="1 2">NML 120489</strain>
    </source>
</reference>
<dbReference type="Gene3D" id="3.40.50.11350">
    <property type="match status" value="1"/>
</dbReference>
<dbReference type="RefSeq" id="WP_069156004.1">
    <property type="nucleotide sequence ID" value="NZ_MCGI01000001.1"/>
</dbReference>
<dbReference type="GeneID" id="93299571"/>
<protein>
    <submittedName>
        <fullName evidence="1">Uncharacterized protein</fullName>
    </submittedName>
</protein>
<dbReference type="AlphaFoldDB" id="A0A1E3AXF7"/>
<evidence type="ECO:0000313" key="2">
    <source>
        <dbReference type="Proteomes" id="UP000095003"/>
    </source>
</evidence>
<dbReference type="Proteomes" id="UP000095003">
    <property type="component" value="Unassembled WGS sequence"/>
</dbReference>
<comment type="caution">
    <text evidence="1">The sequence shown here is derived from an EMBL/GenBank/DDBJ whole genome shotgun (WGS) entry which is preliminary data.</text>
</comment>
<name>A0A1E3AXF7_9FIRM</name>
<gene>
    <name evidence="1" type="ORF">BEH84_01069</name>
</gene>
<sequence>MENRLYTVLSCLWRNTVLKYYRGYLKNKELKYWEERIKHFGWKNRNKTFYVIRRRDAYCGIFSIYMTTLARIDEALKNGFIPVVDMQNSFNIYLNKKKIGKENAWEYYFEQPMGYTLSDINKSKNVIIGSGAVPQMFPYLDVSFLLGKTGDFEYWKALAKKYLRINDKVKEYAEKERNRLFSKDEKILGVKCRGTDYIKECPKNHPIQPGILEIINESERIFKEYNCNKIFLVTEDREYYEAFQKKFGEVLVIYEDDFVDYKEGSVGKALYEQSKNMYEEGLKYLTTTLLLSGCNCLCAGCVSATVGALLMTEGYEYLYLFDLGIY</sequence>
<organism evidence="1 2">
    <name type="scientific">Eisenbergiella tayi</name>
    <dbReference type="NCBI Taxonomy" id="1432052"/>
    <lineage>
        <taxon>Bacteria</taxon>
        <taxon>Bacillati</taxon>
        <taxon>Bacillota</taxon>
        <taxon>Clostridia</taxon>
        <taxon>Lachnospirales</taxon>
        <taxon>Lachnospiraceae</taxon>
        <taxon>Eisenbergiella</taxon>
    </lineage>
</organism>
<proteinExistence type="predicted"/>
<evidence type="ECO:0000313" key="1">
    <source>
        <dbReference type="EMBL" id="ODM13354.1"/>
    </source>
</evidence>
<dbReference type="EMBL" id="MCGI01000001">
    <property type="protein sequence ID" value="ODM13354.1"/>
    <property type="molecule type" value="Genomic_DNA"/>
</dbReference>